<organism evidence="8 9">
    <name type="scientific">Rubellimicrobium thermophilum DSM 16684</name>
    <dbReference type="NCBI Taxonomy" id="1123069"/>
    <lineage>
        <taxon>Bacteria</taxon>
        <taxon>Pseudomonadati</taxon>
        <taxon>Pseudomonadota</taxon>
        <taxon>Alphaproteobacteria</taxon>
        <taxon>Rhodobacterales</taxon>
        <taxon>Roseobacteraceae</taxon>
        <taxon>Rubellimicrobium</taxon>
    </lineage>
</organism>
<dbReference type="Pfam" id="PF00083">
    <property type="entry name" value="Sugar_tr"/>
    <property type="match status" value="1"/>
</dbReference>
<feature type="transmembrane region" description="Helical" evidence="6">
    <location>
        <begin position="43"/>
        <end position="61"/>
    </location>
</feature>
<dbReference type="InterPro" id="IPR011990">
    <property type="entry name" value="TPR-like_helical_dom_sf"/>
</dbReference>
<dbReference type="PANTHER" id="PTHR23521:SF3">
    <property type="entry name" value="MFS TRANSPORTER"/>
    <property type="match status" value="1"/>
</dbReference>
<dbReference type="EMBL" id="AOLV01000039">
    <property type="protein sequence ID" value="EPX82742.1"/>
    <property type="molecule type" value="Genomic_DNA"/>
</dbReference>
<gene>
    <name evidence="8" type="ORF">ruthe_03203</name>
</gene>
<comment type="subcellular location">
    <subcellularLocation>
        <location evidence="1">Membrane</location>
    </subcellularLocation>
</comment>
<sequence>MIQVLGSAWALLLGIYLLMIGNGLQGTLLGLRAQAEGFATLEISVVMSAYFVGFLFASRLAPVLIQRVGHVRVFSALGSMISAILILYPLLPEPWAWALGRVVIGFCYCGVYITAESWLNNAASNENRGKALSLYMVVQMGGIVTAQWLITQGDVMGFAVFIIPSVLVSLSFAPVLLSVTQTAPAFENTRPLSMQRLLRASPLACMGMFLLGSVFAAQFGMSAVYGTRAGLTEGQIALMVSLAYTAAMLAQYPIGFLSDRMDRRLLILILAALGGGVAAGAVLFPGSVWVALLAAAVVGGTSNPLYALLIAYANDYLDSSDMAGASAGLLLINGLGAIAGPFLVGGVMDAIGASGFWGIIGILMILLALYALLRMRAAPDKPIVGEKTQFAPHPRRRHARRCHARHPHSRRTTRMTPARTGPDALLPSAQDILDFWLHEAGEAKWYAQDEVLDAAIRARFEPLWTHAMEGGLGLWLTSPEEALAYLILTDQFPRNMFRGHADAFASDPLARAAAKAAIARGWDRRIPPPARQFFYLPLMHSENLNDQDRCVRLVMTGMPDGGGDMLLHALAHREQIRRFGRFPGRNAALGRASTPQEQAFLAEGGQYGLYKRIRAERISS</sequence>
<dbReference type="InterPro" id="IPR020846">
    <property type="entry name" value="MFS_dom"/>
</dbReference>
<dbReference type="AlphaFoldDB" id="S9QT07"/>
<dbReference type="Gene3D" id="1.20.58.320">
    <property type="entry name" value="TPR-like"/>
    <property type="match status" value="1"/>
</dbReference>
<feature type="domain" description="Major facilitator superfamily (MFS) profile" evidence="7">
    <location>
        <begin position="7"/>
        <end position="379"/>
    </location>
</feature>
<name>S9QT07_9RHOB</name>
<feature type="transmembrane region" description="Helical" evidence="6">
    <location>
        <begin position="200"/>
        <end position="224"/>
    </location>
</feature>
<dbReference type="SUPFAM" id="SSF103473">
    <property type="entry name" value="MFS general substrate transporter"/>
    <property type="match status" value="1"/>
</dbReference>
<keyword evidence="3 6" id="KW-1133">Transmembrane helix</keyword>
<dbReference type="Pfam" id="PF07690">
    <property type="entry name" value="MFS_1"/>
    <property type="match status" value="1"/>
</dbReference>
<dbReference type="HOGENOM" id="CLU_440665_0_0_5"/>
<dbReference type="RefSeq" id="WP_021099257.1">
    <property type="nucleotide sequence ID" value="NZ_KE557325.1"/>
</dbReference>
<evidence type="ECO:0000313" key="8">
    <source>
        <dbReference type="EMBL" id="EPX82742.1"/>
    </source>
</evidence>
<dbReference type="GO" id="GO:0022857">
    <property type="term" value="F:transmembrane transporter activity"/>
    <property type="evidence" value="ECO:0007669"/>
    <property type="project" value="InterPro"/>
</dbReference>
<reference evidence="8 9" key="1">
    <citation type="journal article" date="2013" name="Stand. Genomic Sci.">
        <title>Genome sequence of the reddish-pigmented Rubellimicrobium thermophilum type strain (DSM 16684(T)), a member of the Roseobacter clade.</title>
        <authorList>
            <person name="Fiebig A."/>
            <person name="Riedel T."/>
            <person name="Gronow S."/>
            <person name="Petersen J."/>
            <person name="Klenk H.P."/>
            <person name="Goker M."/>
        </authorList>
    </citation>
    <scope>NUCLEOTIDE SEQUENCE [LARGE SCALE GENOMIC DNA]</scope>
    <source>
        <strain evidence="8 9">DSM 16684</strain>
    </source>
</reference>
<feature type="region of interest" description="Disordered" evidence="5">
    <location>
        <begin position="394"/>
        <end position="421"/>
    </location>
</feature>
<evidence type="ECO:0000259" key="7">
    <source>
        <dbReference type="PROSITE" id="PS50850"/>
    </source>
</evidence>
<feature type="transmembrane region" description="Helical" evidence="6">
    <location>
        <begin position="156"/>
        <end position="179"/>
    </location>
</feature>
<feature type="transmembrane region" description="Helical" evidence="6">
    <location>
        <begin position="325"/>
        <end position="344"/>
    </location>
</feature>
<feature type="transmembrane region" description="Helical" evidence="6">
    <location>
        <begin position="350"/>
        <end position="373"/>
    </location>
</feature>
<dbReference type="GO" id="GO:0005886">
    <property type="term" value="C:plasma membrane"/>
    <property type="evidence" value="ECO:0007669"/>
    <property type="project" value="TreeGrafter"/>
</dbReference>
<keyword evidence="2 6" id="KW-0812">Transmembrane</keyword>
<evidence type="ECO:0000256" key="4">
    <source>
        <dbReference type="ARBA" id="ARBA00023136"/>
    </source>
</evidence>
<evidence type="ECO:0000256" key="2">
    <source>
        <dbReference type="ARBA" id="ARBA00022692"/>
    </source>
</evidence>
<dbReference type="SUPFAM" id="SSF48452">
    <property type="entry name" value="TPR-like"/>
    <property type="match status" value="1"/>
</dbReference>
<feature type="transmembrane region" description="Helical" evidence="6">
    <location>
        <begin position="236"/>
        <end position="258"/>
    </location>
</feature>
<dbReference type="Gene3D" id="1.25.40.10">
    <property type="entry name" value="Tetratricopeptide repeat domain"/>
    <property type="match status" value="1"/>
</dbReference>
<dbReference type="Gene3D" id="1.20.1250.20">
    <property type="entry name" value="MFS general substrate transporter like domains"/>
    <property type="match status" value="2"/>
</dbReference>
<dbReference type="InterPro" id="IPR005828">
    <property type="entry name" value="MFS_sugar_transport-like"/>
</dbReference>
<feature type="transmembrane region" description="Helical" evidence="6">
    <location>
        <begin position="265"/>
        <end position="284"/>
    </location>
</feature>
<dbReference type="InterPro" id="IPR047200">
    <property type="entry name" value="MFS_YcaD-like"/>
</dbReference>
<evidence type="ECO:0000313" key="9">
    <source>
        <dbReference type="Proteomes" id="UP000015346"/>
    </source>
</evidence>
<comment type="caution">
    <text evidence="8">The sequence shown here is derived from an EMBL/GenBank/DDBJ whole genome shotgun (WGS) entry which is preliminary data.</text>
</comment>
<feature type="transmembrane region" description="Helical" evidence="6">
    <location>
        <begin position="131"/>
        <end position="150"/>
    </location>
</feature>
<dbReference type="InterPro" id="IPR010323">
    <property type="entry name" value="DUF924"/>
</dbReference>
<dbReference type="CDD" id="cd17477">
    <property type="entry name" value="MFS_YcaD_like"/>
    <property type="match status" value="1"/>
</dbReference>
<accession>S9QT07</accession>
<evidence type="ECO:0000256" key="3">
    <source>
        <dbReference type="ARBA" id="ARBA00022989"/>
    </source>
</evidence>
<feature type="compositionally biased region" description="Basic residues" evidence="5">
    <location>
        <begin position="394"/>
        <end position="413"/>
    </location>
</feature>
<feature type="transmembrane region" description="Helical" evidence="6">
    <location>
        <begin position="97"/>
        <end position="119"/>
    </location>
</feature>
<dbReference type="InterPro" id="IPR036259">
    <property type="entry name" value="MFS_trans_sf"/>
</dbReference>
<dbReference type="PANTHER" id="PTHR23521">
    <property type="entry name" value="TRANSPORTER MFS SUPERFAMILY"/>
    <property type="match status" value="1"/>
</dbReference>
<feature type="transmembrane region" description="Helical" evidence="6">
    <location>
        <begin position="73"/>
        <end position="91"/>
    </location>
</feature>
<feature type="transmembrane region" description="Helical" evidence="6">
    <location>
        <begin position="290"/>
        <end position="313"/>
    </location>
</feature>
<keyword evidence="9" id="KW-1185">Reference proteome</keyword>
<keyword evidence="4 6" id="KW-0472">Membrane</keyword>
<dbReference type="Pfam" id="PF06041">
    <property type="entry name" value="DUF924"/>
    <property type="match status" value="1"/>
</dbReference>
<protein>
    <submittedName>
        <fullName evidence="8">Uncharacterized protein putative in bacteria</fullName>
    </submittedName>
</protein>
<dbReference type="PROSITE" id="PS50850">
    <property type="entry name" value="MFS"/>
    <property type="match status" value="1"/>
</dbReference>
<dbReference type="InterPro" id="IPR011701">
    <property type="entry name" value="MFS"/>
</dbReference>
<evidence type="ECO:0000256" key="6">
    <source>
        <dbReference type="SAM" id="Phobius"/>
    </source>
</evidence>
<evidence type="ECO:0000256" key="1">
    <source>
        <dbReference type="ARBA" id="ARBA00004370"/>
    </source>
</evidence>
<dbReference type="OrthoDB" id="9810614at2"/>
<dbReference type="PATRIC" id="fig|1123069.3.peg.3174"/>
<dbReference type="Proteomes" id="UP000015346">
    <property type="component" value="Unassembled WGS sequence"/>
</dbReference>
<dbReference type="STRING" id="1123069.ruthe_03203"/>
<proteinExistence type="predicted"/>
<evidence type="ECO:0000256" key="5">
    <source>
        <dbReference type="SAM" id="MobiDB-lite"/>
    </source>
</evidence>